<evidence type="ECO:0000259" key="15">
    <source>
        <dbReference type="PROSITE" id="PS50042"/>
    </source>
</evidence>
<keyword evidence="7 14" id="KW-0851">Voltage-gated channel</keyword>
<comment type="subcellular location">
    <subcellularLocation>
        <location evidence="1 14">Membrane</location>
        <topology evidence="1 14">Multi-pass membrane protein</topology>
    </subcellularLocation>
</comment>
<feature type="repeat" description="ANK" evidence="13">
    <location>
        <begin position="665"/>
        <end position="697"/>
    </location>
</feature>
<organism evidence="17 18">
    <name type="scientific">Spinacia oleracea</name>
    <name type="common">Spinach</name>
    <dbReference type="NCBI Taxonomy" id="3562"/>
    <lineage>
        <taxon>Eukaryota</taxon>
        <taxon>Viridiplantae</taxon>
        <taxon>Streptophyta</taxon>
        <taxon>Embryophyta</taxon>
        <taxon>Tracheophyta</taxon>
        <taxon>Spermatophyta</taxon>
        <taxon>Magnoliopsida</taxon>
        <taxon>eudicotyledons</taxon>
        <taxon>Gunneridae</taxon>
        <taxon>Pentapetalae</taxon>
        <taxon>Caryophyllales</taxon>
        <taxon>Chenopodiaceae</taxon>
        <taxon>Chenopodioideae</taxon>
        <taxon>Anserineae</taxon>
        <taxon>Spinacia</taxon>
    </lineage>
</organism>
<reference evidence="17" key="1">
    <citation type="journal article" date="2021" name="Nat. Commun.">
        <title>Genomic analyses provide insights into spinach domestication and the genetic basis of agronomic traits.</title>
        <authorList>
            <person name="Cai X."/>
            <person name="Sun X."/>
            <person name="Xu C."/>
            <person name="Sun H."/>
            <person name="Wang X."/>
            <person name="Ge C."/>
            <person name="Zhang Z."/>
            <person name="Wang Q."/>
            <person name="Fei Z."/>
            <person name="Jiao C."/>
            <person name="Wang Q."/>
        </authorList>
    </citation>
    <scope>NUCLEOTIDE SEQUENCE [LARGE SCALE GENOMIC DNA]</scope>
    <source>
        <strain evidence="17">cv. Varoflay</strain>
    </source>
</reference>
<evidence type="ECO:0000256" key="11">
    <source>
        <dbReference type="ARBA" id="ARBA00023136"/>
    </source>
</evidence>
<evidence type="ECO:0000256" key="10">
    <source>
        <dbReference type="ARBA" id="ARBA00023065"/>
    </source>
</evidence>
<keyword evidence="17" id="KW-1185">Reference proteome</keyword>
<dbReference type="PRINTS" id="PR01415">
    <property type="entry name" value="ANKYRIN"/>
</dbReference>
<keyword evidence="13" id="KW-0040">ANK repeat</keyword>
<evidence type="ECO:0000256" key="14">
    <source>
        <dbReference type="RuleBase" id="RU369015"/>
    </source>
</evidence>
<feature type="transmembrane region" description="Helical" evidence="14">
    <location>
        <begin position="170"/>
        <end position="187"/>
    </location>
</feature>
<dbReference type="GO" id="GO:0034220">
    <property type="term" value="P:monoatomic ion transmembrane transport"/>
    <property type="evidence" value="ECO:0007669"/>
    <property type="project" value="UniProtKB-KW"/>
</dbReference>
<dbReference type="PRINTS" id="PR01463">
    <property type="entry name" value="EAGCHANLFMLY"/>
</dbReference>
<evidence type="ECO:0000256" key="2">
    <source>
        <dbReference type="ARBA" id="ARBA00007929"/>
    </source>
</evidence>
<dbReference type="InterPro" id="IPR014710">
    <property type="entry name" value="RmlC-like_jellyroll"/>
</dbReference>
<dbReference type="InterPro" id="IPR018490">
    <property type="entry name" value="cNMP-bd_dom_sf"/>
</dbReference>
<dbReference type="PANTHER" id="PTHR45743:SF21">
    <property type="entry name" value="POTASSIUM CHANNEL AKT2_3"/>
    <property type="match status" value="1"/>
</dbReference>
<keyword evidence="3 14" id="KW-0813">Transport</keyword>
<dbReference type="PROSITE" id="PS50297">
    <property type="entry name" value="ANK_REP_REGION"/>
    <property type="match status" value="2"/>
</dbReference>
<evidence type="ECO:0000256" key="6">
    <source>
        <dbReference type="ARBA" id="ARBA00022826"/>
    </source>
</evidence>
<evidence type="ECO:0000256" key="13">
    <source>
        <dbReference type="PROSITE-ProRule" id="PRU00023"/>
    </source>
</evidence>
<proteinExistence type="inferred from homology"/>
<evidence type="ECO:0000313" key="18">
    <source>
        <dbReference type="RefSeq" id="XP_021861948.2"/>
    </source>
</evidence>
<dbReference type="PROSITE" id="PS51490">
    <property type="entry name" value="KHA"/>
    <property type="match status" value="1"/>
</dbReference>
<dbReference type="Pfam" id="PF11834">
    <property type="entry name" value="KHA"/>
    <property type="match status" value="1"/>
</dbReference>
<protein>
    <recommendedName>
        <fullName evidence="14">Potassium channel</fullName>
    </recommendedName>
</protein>
<comment type="domain">
    <text evidence="14">The KHA domain (rich in hydrophobic and acidic residues) present in the C-terminal part is likely to be important for tetramerization.</text>
</comment>
<comment type="similarity">
    <text evidence="2 14">Belongs to the potassium channel family. Plant (TC 1.A.1.4) subfamily.</text>
</comment>
<dbReference type="Pfam" id="PF00027">
    <property type="entry name" value="cNMP_binding"/>
    <property type="match status" value="1"/>
</dbReference>
<evidence type="ECO:0000256" key="9">
    <source>
        <dbReference type="ARBA" id="ARBA00022989"/>
    </source>
</evidence>
<feature type="transmembrane region" description="Helical" evidence="14">
    <location>
        <begin position="208"/>
        <end position="233"/>
    </location>
</feature>
<keyword evidence="5 14" id="KW-0812">Transmembrane</keyword>
<accession>A0A9R0J7N4</accession>
<feature type="transmembrane region" description="Helical" evidence="14">
    <location>
        <begin position="258"/>
        <end position="277"/>
    </location>
</feature>
<dbReference type="Pfam" id="PF12796">
    <property type="entry name" value="Ank_2"/>
    <property type="match status" value="1"/>
</dbReference>
<comment type="domain">
    <text evidence="14">The segment S4 is probably the voltage-sensor and is characterized by a series of positively charged amino acids. The pore-forming region H5 is enclosed by the transmembrane segments S5 and S6 in the Shaker-type (1P/6TM) and contains the GYGD signature motif which seems to be involved in potassium selectivity.</text>
</comment>
<comment type="function">
    <text evidence="14">Potassium channel.</text>
</comment>
<feature type="transmembrane region" description="Helical" evidence="14">
    <location>
        <begin position="147"/>
        <end position="164"/>
    </location>
</feature>
<keyword evidence="10 14" id="KW-0406">Ion transport</keyword>
<evidence type="ECO:0000256" key="7">
    <source>
        <dbReference type="ARBA" id="ARBA00022882"/>
    </source>
</evidence>
<feature type="domain" description="KHA" evidence="16">
    <location>
        <begin position="740"/>
        <end position="815"/>
    </location>
</feature>
<dbReference type="SUPFAM" id="SSF48403">
    <property type="entry name" value="Ankyrin repeat"/>
    <property type="match status" value="1"/>
</dbReference>
<dbReference type="PANTHER" id="PTHR45743">
    <property type="entry name" value="POTASSIUM CHANNEL AKT1"/>
    <property type="match status" value="1"/>
</dbReference>
<feature type="domain" description="Cyclic nucleotide-binding" evidence="15">
    <location>
        <begin position="391"/>
        <end position="511"/>
    </location>
</feature>
<dbReference type="Pfam" id="PF13637">
    <property type="entry name" value="Ank_4"/>
    <property type="match status" value="1"/>
</dbReference>
<dbReference type="InterPro" id="IPR021789">
    <property type="entry name" value="KHA_dom"/>
</dbReference>
<dbReference type="Gene3D" id="2.60.120.10">
    <property type="entry name" value="Jelly Rolls"/>
    <property type="match status" value="1"/>
</dbReference>
<keyword evidence="4 14" id="KW-0633">Potassium transport</keyword>
<dbReference type="SMART" id="SM00100">
    <property type="entry name" value="cNMP"/>
    <property type="match status" value="1"/>
</dbReference>
<dbReference type="PROSITE" id="PS50042">
    <property type="entry name" value="CNMP_BINDING_3"/>
    <property type="match status" value="1"/>
</dbReference>
<dbReference type="Gene3D" id="1.25.40.20">
    <property type="entry name" value="Ankyrin repeat-containing domain"/>
    <property type="match status" value="2"/>
</dbReference>
<comment type="subunit">
    <text evidence="14">The potassium channel is composed of a homo- or heterotetrameric complex of pore-forming subunits.</text>
</comment>
<dbReference type="Gene3D" id="1.10.287.70">
    <property type="match status" value="1"/>
</dbReference>
<keyword evidence="6 14" id="KW-0631">Potassium channel</keyword>
<dbReference type="InterPro" id="IPR036770">
    <property type="entry name" value="Ankyrin_rpt-contain_sf"/>
</dbReference>
<keyword evidence="8 14" id="KW-0630">Potassium</keyword>
<dbReference type="GeneID" id="110800937"/>
<sequence>MDSEIFPCFLCTSTSKTQKTNDKIGENETNISSNTLRNLSKMVLPPLGVSGYNHNDVPSKAWILSPIDSKYRCWETVMVGLVAYSAWVYPFEVAFMKSYPKRELFIADNIANVFFAIDIILTFFVAYFDSRTQLLVYNSKKIAKRYISTWLIMDVASTIPYEALGLMFTGKYKVGLSYSLLGLFRFWRLRRVKQFFTRLEKDIRFSYFWVRCARLLFVTLFLVHCAGCLYYLLADRYPHEGKTWIGAMNPNFRETSLWVRYISAIYWSITTMTTVGYGDLHANNTIEMIFIIFYMLFNLSLTAYLIGNMTNLVVEGTRRTMEFRSSIEAASNFVSRNRLPTRLKEQILGYMCLRFKAENLNQFQLIEQLPNSIYKSICQHLFLPTVENVYLFRAVTRKTLLLLVSRTKAEYLPPREDIIMQNEAADDIYIIVSGEVEKIDYESDQKEIIVGNLQAGDMFGEVAAICSTPQAFTFRTKTLAQLLRLKTCNLIEAIKIHQEDNIVMVNNFLQHNRKLNILSVGEWLIENAERDGELVKALILMNVAAAGNSIFLDKLLNANFDPNVCDSRGRTPLHEAASRGHEECVVVLLNHGCNVLLQDVNGNTALWDSITAKHYKIFQMLHNYATIYDPHVAGDLLTTAIQRNEIEMIKDMLQSGLNPDSKNLHGLRALQVALATNHLEVAQLLIAHGAKTSHLNGHTFSSIFAAGDQYLLQANKMLKIFPGNKQVSVPNWKNEQFCARINLYKGHPILSKAFHKNATGRLIMLPSSFQELKRIAGLKFEVDADNITIVNEEGAEIDSLQVIRDNDKLYVVEIK</sequence>
<dbReference type="InterPro" id="IPR045319">
    <property type="entry name" value="KAT/AKT"/>
</dbReference>
<dbReference type="Proteomes" id="UP000813463">
    <property type="component" value="Chromosome 5"/>
</dbReference>
<dbReference type="SUPFAM" id="SSF81324">
    <property type="entry name" value="Voltage-gated potassium channels"/>
    <property type="match status" value="1"/>
</dbReference>
<dbReference type="PROSITE" id="PS50088">
    <property type="entry name" value="ANK_REPEAT"/>
    <property type="match status" value="2"/>
</dbReference>
<evidence type="ECO:0000256" key="5">
    <source>
        <dbReference type="ARBA" id="ARBA00022692"/>
    </source>
</evidence>
<dbReference type="InterPro" id="IPR002110">
    <property type="entry name" value="Ankyrin_rpt"/>
</dbReference>
<dbReference type="InterPro" id="IPR000595">
    <property type="entry name" value="cNMP-bd_dom"/>
</dbReference>
<keyword evidence="12 14" id="KW-0407">Ion channel</keyword>
<keyword evidence="11 14" id="KW-0472">Membrane</keyword>
<evidence type="ECO:0000256" key="4">
    <source>
        <dbReference type="ARBA" id="ARBA00022538"/>
    </source>
</evidence>
<reference evidence="18" key="2">
    <citation type="submission" date="2025-08" db="UniProtKB">
        <authorList>
            <consortium name="RefSeq"/>
        </authorList>
    </citation>
    <scope>IDENTIFICATION</scope>
    <source>
        <tissue evidence="18">Leaf</tissue>
    </source>
</reference>
<evidence type="ECO:0000313" key="17">
    <source>
        <dbReference type="Proteomes" id="UP000813463"/>
    </source>
</evidence>
<dbReference type="InterPro" id="IPR005821">
    <property type="entry name" value="Ion_trans_dom"/>
</dbReference>
<feature type="transmembrane region" description="Helical" evidence="14">
    <location>
        <begin position="110"/>
        <end position="127"/>
    </location>
</feature>
<keyword evidence="9 14" id="KW-1133">Transmembrane helix</keyword>
<dbReference type="SMART" id="SM00248">
    <property type="entry name" value="ANK"/>
    <property type="match status" value="5"/>
</dbReference>
<evidence type="ECO:0000256" key="8">
    <source>
        <dbReference type="ARBA" id="ARBA00022958"/>
    </source>
</evidence>
<evidence type="ECO:0000259" key="16">
    <source>
        <dbReference type="PROSITE" id="PS51490"/>
    </source>
</evidence>
<name>A0A9R0J7N4_SPIOL</name>
<dbReference type="CDD" id="cd00038">
    <property type="entry name" value="CAP_ED"/>
    <property type="match status" value="1"/>
</dbReference>
<evidence type="ECO:0000256" key="1">
    <source>
        <dbReference type="ARBA" id="ARBA00004141"/>
    </source>
</evidence>
<feature type="transmembrane region" description="Helical" evidence="14">
    <location>
        <begin position="289"/>
        <end position="307"/>
    </location>
</feature>
<feature type="repeat" description="ANK" evidence="13">
    <location>
        <begin position="568"/>
        <end position="600"/>
    </location>
</feature>
<dbReference type="InterPro" id="IPR003938">
    <property type="entry name" value="K_chnl_volt-dep_EAG/ELK/ERG"/>
</dbReference>
<dbReference type="Pfam" id="PF00520">
    <property type="entry name" value="Ion_trans"/>
    <property type="match status" value="1"/>
</dbReference>
<evidence type="ECO:0000256" key="12">
    <source>
        <dbReference type="ARBA" id="ARBA00023303"/>
    </source>
</evidence>
<evidence type="ECO:0000256" key="3">
    <source>
        <dbReference type="ARBA" id="ARBA00022448"/>
    </source>
</evidence>
<dbReference type="SUPFAM" id="SSF51206">
    <property type="entry name" value="cAMP-binding domain-like"/>
    <property type="match status" value="1"/>
</dbReference>
<gene>
    <name evidence="18" type="primary">LOC110800937</name>
</gene>
<dbReference type="RefSeq" id="XP_021861948.2">
    <property type="nucleotide sequence ID" value="XM_022006256.2"/>
</dbReference>